<feature type="region of interest" description="Disordered" evidence="8">
    <location>
        <begin position="206"/>
        <end position="228"/>
    </location>
</feature>
<accession>A0A4S4K8S8</accession>
<organism evidence="10 11">
    <name type="scientific">Hermanssonia centrifuga</name>
    <dbReference type="NCBI Taxonomy" id="98765"/>
    <lineage>
        <taxon>Eukaryota</taxon>
        <taxon>Fungi</taxon>
        <taxon>Dikarya</taxon>
        <taxon>Basidiomycota</taxon>
        <taxon>Agaricomycotina</taxon>
        <taxon>Agaricomycetes</taxon>
        <taxon>Polyporales</taxon>
        <taxon>Meruliaceae</taxon>
        <taxon>Hermanssonia</taxon>
    </lineage>
</organism>
<evidence type="ECO:0000256" key="2">
    <source>
        <dbReference type="ARBA" id="ARBA00022679"/>
    </source>
</evidence>
<feature type="domain" description="Reverse transcriptase RNase H-like" evidence="9">
    <location>
        <begin position="707"/>
        <end position="807"/>
    </location>
</feature>
<evidence type="ECO:0000256" key="7">
    <source>
        <dbReference type="ARBA" id="ARBA00022918"/>
    </source>
</evidence>
<keyword evidence="11" id="KW-1185">Reference proteome</keyword>
<dbReference type="EMBL" id="SGPJ01000550">
    <property type="protein sequence ID" value="THG93880.1"/>
    <property type="molecule type" value="Genomic_DNA"/>
</dbReference>
<dbReference type="GO" id="GO:0003964">
    <property type="term" value="F:RNA-directed DNA polymerase activity"/>
    <property type="evidence" value="ECO:0007669"/>
    <property type="project" value="UniProtKB-KW"/>
</dbReference>
<dbReference type="Gene3D" id="3.10.10.10">
    <property type="entry name" value="HIV Type 1 Reverse Transcriptase, subunit A, domain 1"/>
    <property type="match status" value="1"/>
</dbReference>
<evidence type="ECO:0000313" key="11">
    <source>
        <dbReference type="Proteomes" id="UP000309038"/>
    </source>
</evidence>
<keyword evidence="3" id="KW-0548">Nucleotidyltransferase</keyword>
<dbReference type="InterPro" id="IPR043502">
    <property type="entry name" value="DNA/RNA_pol_sf"/>
</dbReference>
<dbReference type="GO" id="GO:0004519">
    <property type="term" value="F:endonuclease activity"/>
    <property type="evidence" value="ECO:0007669"/>
    <property type="project" value="UniProtKB-KW"/>
</dbReference>
<keyword evidence="5" id="KW-0255">Endonuclease</keyword>
<protein>
    <recommendedName>
        <fullName evidence="1">RNA-directed DNA polymerase</fullName>
        <ecNumber evidence="1">2.7.7.49</ecNumber>
    </recommendedName>
</protein>
<dbReference type="Gene3D" id="3.30.70.270">
    <property type="match status" value="2"/>
</dbReference>
<dbReference type="InterPro" id="IPR043128">
    <property type="entry name" value="Rev_trsase/Diguanyl_cyclase"/>
</dbReference>
<dbReference type="Proteomes" id="UP000309038">
    <property type="component" value="Unassembled WGS sequence"/>
</dbReference>
<dbReference type="InterPro" id="IPR041373">
    <property type="entry name" value="RT_RNaseH"/>
</dbReference>
<keyword evidence="2" id="KW-0808">Transferase</keyword>
<evidence type="ECO:0000259" key="9">
    <source>
        <dbReference type="Pfam" id="PF17917"/>
    </source>
</evidence>
<dbReference type="SUPFAM" id="SSF56672">
    <property type="entry name" value="DNA/RNA polymerases"/>
    <property type="match status" value="1"/>
</dbReference>
<dbReference type="CDD" id="cd09274">
    <property type="entry name" value="RNase_HI_RT_Ty3"/>
    <property type="match status" value="1"/>
</dbReference>
<evidence type="ECO:0000256" key="3">
    <source>
        <dbReference type="ARBA" id="ARBA00022695"/>
    </source>
</evidence>
<evidence type="ECO:0000256" key="6">
    <source>
        <dbReference type="ARBA" id="ARBA00022801"/>
    </source>
</evidence>
<comment type="caution">
    <text evidence="10">The sequence shown here is derived from an EMBL/GenBank/DDBJ whole genome shotgun (WGS) entry which is preliminary data.</text>
</comment>
<feature type="region of interest" description="Disordered" evidence="8">
    <location>
        <begin position="465"/>
        <end position="487"/>
    </location>
</feature>
<dbReference type="PANTHER" id="PTHR37984">
    <property type="entry name" value="PROTEIN CBG26694"/>
    <property type="match status" value="1"/>
</dbReference>
<dbReference type="EC" id="2.7.7.49" evidence="1"/>
<evidence type="ECO:0000256" key="8">
    <source>
        <dbReference type="SAM" id="MobiDB-lite"/>
    </source>
</evidence>
<evidence type="ECO:0000313" key="10">
    <source>
        <dbReference type="EMBL" id="THG93880.1"/>
    </source>
</evidence>
<gene>
    <name evidence="10" type="ORF">EW026_g7473</name>
</gene>
<keyword evidence="4" id="KW-0540">Nuclease</keyword>
<keyword evidence="6" id="KW-0378">Hydrolase</keyword>
<name>A0A4S4K8S8_9APHY</name>
<dbReference type="Pfam" id="PF08284">
    <property type="entry name" value="RVP_2"/>
    <property type="match status" value="1"/>
</dbReference>
<evidence type="ECO:0000256" key="1">
    <source>
        <dbReference type="ARBA" id="ARBA00012493"/>
    </source>
</evidence>
<dbReference type="Gene3D" id="2.40.70.10">
    <property type="entry name" value="Acid Proteases"/>
    <property type="match status" value="1"/>
</dbReference>
<evidence type="ECO:0000256" key="4">
    <source>
        <dbReference type="ARBA" id="ARBA00022722"/>
    </source>
</evidence>
<sequence length="964" mass="108108">MDSGDRKFATLLNNGVKHPPVLTSGTLTPETLQQFQIACQHHFNYRKVAEADKVTTIAPSLQSPTVQLWYFGNEATLTTGTFVEFMTAFRKRFLKKNWADNIRVKLLRSSQSEDDSFDTWLESLEASNALLIGTTSFFSDKRLREHIESHAFEDLRTLAETAEVMGLTDFQEFKEALSEADSKRRVDRAKRKREIENVLAARSRFSVPSSSSRPAPTSGSAILNNGPSAGANANSLTEAERKLLEQTKGCLKCRKLNAGHFARACPDGFPNPVGYRNLVTGKAVVAAFVEVTSDTGDDVADIPHIAAIKPAIPSSVLTSNNEDWDSDKYVRTPLTLPHIVWTARLHSPSSLEEPTEMLIDSGCTTVLIREDVVKQHNLRRCPLHKPFQYRAAFGSEIRSSSEKCRIRVSTSDFSWSSLSVDAIIVPDLCSPVILGLPFYSRNKLLIDVAHRTLICMDGRDLLQPTPPCDNDSRSEHQRRYDARQAEHDRKQLEQETIMLERMMHETQCKDMTFHTDVYHRFKLKDPNAVIARRQYECPKKYREAWKTLLQQHLDARRIRPSCSPYASPAFLIPKHDTTVLPRWVNDYRMLNANTVPDVHPLPSIAEILSDCDGIQADNAKVEKILDWPVPRSASEVRAFLGLVRYISNFLPALSCHTLVLNTLTTKEADKQFLWTPAHFEAFEAIKTLVTSRKCLTVIDHMNLGNNRVFVSCDASDLCTGAILSYGETPETARPVAFKSQQLSGAELNYPVHEKELLAIVRALRKWRVDLLGIPFTIFSDHRTLENFTEQKHLSRRQARWQEFMSQYDYTITYIAGADNTPADAMSRKPSITPPAAVAATSALEIRCDSAWISSVKAGYALDSWCSRLLDSLWDPVAQAAIGTDAAGISALDALGRGWLDERDRNGISVRLGMLYVGQRLIVPRIGSLREDVFKLAHNTLGHWGGEKSYGASELATTGLTCERN</sequence>
<feature type="compositionally biased region" description="Basic and acidic residues" evidence="8">
    <location>
        <begin position="470"/>
        <end position="487"/>
    </location>
</feature>
<dbReference type="Pfam" id="PF17917">
    <property type="entry name" value="RT_RNaseH"/>
    <property type="match status" value="1"/>
</dbReference>
<dbReference type="GO" id="GO:0016787">
    <property type="term" value="F:hydrolase activity"/>
    <property type="evidence" value="ECO:0007669"/>
    <property type="project" value="UniProtKB-KW"/>
</dbReference>
<dbReference type="CDD" id="cd00303">
    <property type="entry name" value="retropepsin_like"/>
    <property type="match status" value="1"/>
</dbReference>
<evidence type="ECO:0000256" key="5">
    <source>
        <dbReference type="ARBA" id="ARBA00022759"/>
    </source>
</evidence>
<keyword evidence="7" id="KW-0695">RNA-directed DNA polymerase</keyword>
<dbReference type="PANTHER" id="PTHR37984:SF5">
    <property type="entry name" value="PROTEIN NYNRIN-LIKE"/>
    <property type="match status" value="1"/>
</dbReference>
<proteinExistence type="predicted"/>
<dbReference type="InterPro" id="IPR021109">
    <property type="entry name" value="Peptidase_aspartic_dom_sf"/>
</dbReference>
<dbReference type="AlphaFoldDB" id="A0A4S4K8S8"/>
<dbReference type="InterPro" id="IPR050951">
    <property type="entry name" value="Retrovirus_Pol_polyprotein"/>
</dbReference>
<reference evidence="10 11" key="1">
    <citation type="submission" date="2019-02" db="EMBL/GenBank/DDBJ databases">
        <title>Genome sequencing of the rare red list fungi Phlebia centrifuga.</title>
        <authorList>
            <person name="Buettner E."/>
            <person name="Kellner H."/>
        </authorList>
    </citation>
    <scope>NUCLEOTIDE SEQUENCE [LARGE SCALE GENOMIC DNA]</scope>
    <source>
        <strain evidence="10 11">DSM 108282</strain>
    </source>
</reference>